<reference evidence="2 3" key="1">
    <citation type="submission" date="2019-11" db="EMBL/GenBank/DDBJ databases">
        <title>Complete genome sequence of Corynebacterium kalinowskii 1959, a novel Corynebacterium species isolated from soil of a small paddock in Vilsendorf, Germany.</title>
        <authorList>
            <person name="Schaffert L."/>
            <person name="Ruwe M."/>
            <person name="Milse J."/>
            <person name="Hanuschka K."/>
            <person name="Ortseifen V."/>
            <person name="Droste J."/>
            <person name="Brandt D."/>
            <person name="Schlueter L."/>
            <person name="Kutter Y."/>
            <person name="Vinke S."/>
            <person name="Viehoefer P."/>
            <person name="Jacob L."/>
            <person name="Luebke N.-C."/>
            <person name="Schulte-Berndt E."/>
            <person name="Hain C."/>
            <person name="Linder M."/>
            <person name="Schmidt P."/>
            <person name="Wollenschlaeger L."/>
            <person name="Luttermann T."/>
            <person name="Thieme E."/>
            <person name="Hassa J."/>
            <person name="Haak M."/>
            <person name="Wittchen M."/>
            <person name="Mentz A."/>
            <person name="Persicke M."/>
            <person name="Busche T."/>
            <person name="Ruckert C."/>
        </authorList>
    </citation>
    <scope>NUCLEOTIDE SEQUENCE [LARGE SCALE GENOMIC DNA]</scope>
    <source>
        <strain evidence="2 3">2039</strain>
    </source>
</reference>
<evidence type="ECO:0000259" key="1">
    <source>
        <dbReference type="Pfam" id="PF02698"/>
    </source>
</evidence>
<dbReference type="Pfam" id="PF02698">
    <property type="entry name" value="DUF218"/>
    <property type="match status" value="1"/>
</dbReference>
<accession>A0A6B8W172</accession>
<proteinExistence type="predicted"/>
<name>A0A6B8W172_9CORY</name>
<dbReference type="EMBL" id="CP046455">
    <property type="protein sequence ID" value="QGU07274.1"/>
    <property type="molecule type" value="Genomic_DNA"/>
</dbReference>
<evidence type="ECO:0000313" key="2">
    <source>
        <dbReference type="EMBL" id="QGU07274.1"/>
    </source>
</evidence>
<dbReference type="AlphaFoldDB" id="A0A6B8W172"/>
<dbReference type="RefSeq" id="WP_156230785.1">
    <property type="nucleotide sequence ID" value="NZ_CP046455.1"/>
</dbReference>
<sequence>MKVPALKRLLLGCLVMLLLLGCMMAWYLFPGQSRPVRVDVVVVLAGVDDGRHALGAELVKAGVAENLVISNPAGTEDVVGSSYCRGKRAPVEAAGTWCMNPDPVTTIGEALTFGQLAAEQGWSSVAVVTNRPHTRRVRMMFRECTDLDSEVIHIKGVDWAAFPTQMIHEIGGHLKYRLFDSCVS</sequence>
<gene>
    <name evidence="2" type="ORF">COCCU_06680</name>
</gene>
<feature type="domain" description="DUF218" evidence="1">
    <location>
        <begin position="39"/>
        <end position="151"/>
    </location>
</feature>
<dbReference type="KEGG" id="cok:COCCU_06680"/>
<dbReference type="PROSITE" id="PS51257">
    <property type="entry name" value="PROKAR_LIPOPROTEIN"/>
    <property type="match status" value="1"/>
</dbReference>
<keyword evidence="3" id="KW-1185">Reference proteome</keyword>
<protein>
    <recommendedName>
        <fullName evidence="1">DUF218 domain-containing protein</fullName>
    </recommendedName>
</protein>
<dbReference type="Proteomes" id="UP000424462">
    <property type="component" value="Chromosome"/>
</dbReference>
<evidence type="ECO:0000313" key="3">
    <source>
        <dbReference type="Proteomes" id="UP000424462"/>
    </source>
</evidence>
<organism evidence="2 3">
    <name type="scientific">Corynebacterium occultum</name>
    <dbReference type="NCBI Taxonomy" id="2675219"/>
    <lineage>
        <taxon>Bacteria</taxon>
        <taxon>Bacillati</taxon>
        <taxon>Actinomycetota</taxon>
        <taxon>Actinomycetes</taxon>
        <taxon>Mycobacteriales</taxon>
        <taxon>Corynebacteriaceae</taxon>
        <taxon>Corynebacterium</taxon>
    </lineage>
</organism>
<dbReference type="InterPro" id="IPR003848">
    <property type="entry name" value="DUF218"/>
</dbReference>